<protein>
    <submittedName>
        <fullName evidence="9">Transcriptional regulatory protein ZraR</fullName>
    </submittedName>
</protein>
<dbReference type="EMBL" id="CP019082">
    <property type="protein sequence ID" value="APW60948.1"/>
    <property type="molecule type" value="Genomic_DNA"/>
</dbReference>
<dbReference type="PROSITE" id="PS50045">
    <property type="entry name" value="SIGMA54_INTERACT_4"/>
    <property type="match status" value="1"/>
</dbReference>
<keyword evidence="10" id="KW-1185">Reference proteome</keyword>
<comment type="caution">
    <text evidence="5">Lacks conserved residue(s) required for the propagation of feature annotation.</text>
</comment>
<evidence type="ECO:0000256" key="6">
    <source>
        <dbReference type="SAM" id="MobiDB-lite"/>
    </source>
</evidence>
<name>A0A1U7CPW2_9BACT</name>
<dbReference type="PRINTS" id="PR01590">
    <property type="entry name" value="HTHFIS"/>
</dbReference>
<gene>
    <name evidence="9" type="primary">zraR_4</name>
    <name evidence="9" type="ORF">BSF38_02442</name>
</gene>
<evidence type="ECO:0000313" key="10">
    <source>
        <dbReference type="Proteomes" id="UP000186309"/>
    </source>
</evidence>
<dbReference type="InterPro" id="IPR003593">
    <property type="entry name" value="AAA+_ATPase"/>
</dbReference>
<dbReference type="SUPFAM" id="SSF52540">
    <property type="entry name" value="P-loop containing nucleoside triphosphate hydrolases"/>
    <property type="match status" value="1"/>
</dbReference>
<evidence type="ECO:0000256" key="3">
    <source>
        <dbReference type="ARBA" id="ARBA00023015"/>
    </source>
</evidence>
<feature type="domain" description="Sigma-54 factor interaction" evidence="7">
    <location>
        <begin position="195"/>
        <end position="425"/>
    </location>
</feature>
<dbReference type="GO" id="GO:0005524">
    <property type="term" value="F:ATP binding"/>
    <property type="evidence" value="ECO:0007669"/>
    <property type="project" value="UniProtKB-KW"/>
</dbReference>
<dbReference type="KEGG" id="pbor:BSF38_02442"/>
<dbReference type="Pfam" id="PF25601">
    <property type="entry name" value="AAA_lid_14"/>
    <property type="match status" value="1"/>
</dbReference>
<dbReference type="InterPro" id="IPR002197">
    <property type="entry name" value="HTH_Fis"/>
</dbReference>
<reference evidence="10" key="1">
    <citation type="submission" date="2016-12" db="EMBL/GenBank/DDBJ databases">
        <title>Comparative genomics of four Isosphaeraceae planctomycetes: a common pool of plasmids and glycoside hydrolase genes.</title>
        <authorList>
            <person name="Ivanova A."/>
        </authorList>
    </citation>
    <scope>NUCLEOTIDE SEQUENCE [LARGE SCALE GENOMIC DNA]</scope>
    <source>
        <strain evidence="10">PX4</strain>
    </source>
</reference>
<feature type="compositionally biased region" description="Low complexity" evidence="6">
    <location>
        <begin position="180"/>
        <end position="191"/>
    </location>
</feature>
<keyword evidence="1" id="KW-0547">Nucleotide-binding</keyword>
<dbReference type="InterPro" id="IPR058031">
    <property type="entry name" value="AAA_lid_NorR"/>
</dbReference>
<evidence type="ECO:0000256" key="2">
    <source>
        <dbReference type="ARBA" id="ARBA00022840"/>
    </source>
</evidence>
<feature type="region of interest" description="Disordered" evidence="6">
    <location>
        <begin position="126"/>
        <end position="196"/>
    </location>
</feature>
<keyword evidence="3" id="KW-0805">Transcription regulation</keyword>
<dbReference type="PANTHER" id="PTHR32071">
    <property type="entry name" value="TRANSCRIPTIONAL REGULATORY PROTEIN"/>
    <property type="match status" value="1"/>
</dbReference>
<dbReference type="CDD" id="cd00009">
    <property type="entry name" value="AAA"/>
    <property type="match status" value="1"/>
</dbReference>
<evidence type="ECO:0000256" key="5">
    <source>
        <dbReference type="PROSITE-ProRule" id="PRU00169"/>
    </source>
</evidence>
<organism evidence="9 10">
    <name type="scientific">Paludisphaera borealis</name>
    <dbReference type="NCBI Taxonomy" id="1387353"/>
    <lineage>
        <taxon>Bacteria</taxon>
        <taxon>Pseudomonadati</taxon>
        <taxon>Planctomycetota</taxon>
        <taxon>Planctomycetia</taxon>
        <taxon>Isosphaerales</taxon>
        <taxon>Isosphaeraceae</taxon>
        <taxon>Paludisphaera</taxon>
    </lineage>
</organism>
<dbReference type="STRING" id="1387353.BSF38_02442"/>
<dbReference type="PANTHER" id="PTHR32071:SF122">
    <property type="entry name" value="SIGMA FACTOR"/>
    <property type="match status" value="1"/>
</dbReference>
<dbReference type="Proteomes" id="UP000186309">
    <property type="component" value="Chromosome"/>
</dbReference>
<dbReference type="InterPro" id="IPR027417">
    <property type="entry name" value="P-loop_NTPase"/>
</dbReference>
<dbReference type="PROSITE" id="PS50110">
    <property type="entry name" value="RESPONSE_REGULATORY"/>
    <property type="match status" value="1"/>
</dbReference>
<dbReference type="Pfam" id="PF00158">
    <property type="entry name" value="Sigma54_activat"/>
    <property type="match status" value="1"/>
</dbReference>
<evidence type="ECO:0000259" key="8">
    <source>
        <dbReference type="PROSITE" id="PS50110"/>
    </source>
</evidence>
<keyword evidence="4" id="KW-0804">Transcription</keyword>
<keyword evidence="2" id="KW-0067">ATP-binding</keyword>
<proteinExistence type="predicted"/>
<dbReference type="InterPro" id="IPR009057">
    <property type="entry name" value="Homeodomain-like_sf"/>
</dbReference>
<dbReference type="GO" id="GO:0000160">
    <property type="term" value="P:phosphorelay signal transduction system"/>
    <property type="evidence" value="ECO:0007669"/>
    <property type="project" value="InterPro"/>
</dbReference>
<dbReference type="InterPro" id="IPR001789">
    <property type="entry name" value="Sig_transdc_resp-reg_receiver"/>
</dbReference>
<dbReference type="GO" id="GO:0043565">
    <property type="term" value="F:sequence-specific DNA binding"/>
    <property type="evidence" value="ECO:0007669"/>
    <property type="project" value="InterPro"/>
</dbReference>
<dbReference type="OrthoDB" id="9771372at2"/>
<dbReference type="CDD" id="cd00156">
    <property type="entry name" value="REC"/>
    <property type="match status" value="1"/>
</dbReference>
<dbReference type="Pfam" id="PF00072">
    <property type="entry name" value="Response_reg"/>
    <property type="match status" value="1"/>
</dbReference>
<dbReference type="Gene3D" id="1.10.10.60">
    <property type="entry name" value="Homeodomain-like"/>
    <property type="match status" value="1"/>
</dbReference>
<evidence type="ECO:0000256" key="1">
    <source>
        <dbReference type="ARBA" id="ARBA00022741"/>
    </source>
</evidence>
<dbReference type="GO" id="GO:0006355">
    <property type="term" value="P:regulation of DNA-templated transcription"/>
    <property type="evidence" value="ECO:0007669"/>
    <property type="project" value="InterPro"/>
</dbReference>
<feature type="compositionally biased region" description="Low complexity" evidence="6">
    <location>
        <begin position="151"/>
        <end position="173"/>
    </location>
</feature>
<dbReference type="Gene3D" id="3.40.50.300">
    <property type="entry name" value="P-loop containing nucleotide triphosphate hydrolases"/>
    <property type="match status" value="1"/>
</dbReference>
<evidence type="ECO:0000259" key="7">
    <source>
        <dbReference type="PROSITE" id="PS50045"/>
    </source>
</evidence>
<dbReference type="InterPro" id="IPR002078">
    <property type="entry name" value="Sigma_54_int"/>
</dbReference>
<dbReference type="InterPro" id="IPR011006">
    <property type="entry name" value="CheY-like_superfamily"/>
</dbReference>
<dbReference type="RefSeq" id="WP_076345941.1">
    <property type="nucleotide sequence ID" value="NZ_CP019082.1"/>
</dbReference>
<accession>A0A1U7CPW2</accession>
<dbReference type="AlphaFoldDB" id="A0A1U7CPW2"/>
<dbReference type="SMART" id="SM00382">
    <property type="entry name" value="AAA"/>
    <property type="match status" value="1"/>
</dbReference>
<dbReference type="SUPFAM" id="SSF46689">
    <property type="entry name" value="Homeodomain-like"/>
    <property type="match status" value="1"/>
</dbReference>
<dbReference type="SUPFAM" id="SSF52172">
    <property type="entry name" value="CheY-like"/>
    <property type="match status" value="1"/>
</dbReference>
<dbReference type="Gene3D" id="3.40.50.2300">
    <property type="match status" value="1"/>
</dbReference>
<evidence type="ECO:0000256" key="4">
    <source>
        <dbReference type="ARBA" id="ARBA00023163"/>
    </source>
</evidence>
<sequence length="522" mass="56194">MSKFRILIVCPDAAGLALLTSMLKSLGHDIEEAANDRVAVRQMERSPVNLVLASVDPGDGDCLELLTYVRRKHSEAPVVLMFPRLHPDRAKEALRQGAMAVLKYPVPAAELRAAVLQALEQCESKPTLQSTNGVAHSAHDPAAGPRPMTQATTTASSAPPLTVVGPPSSASSSSPPPSPQAGASSHGAGSARDGLVGTDPSLKQIVVLAGALSTGNSTVLLVGEPGTGKSELAHYLHLGSGQNDRPFVTLHAAELADPASLGEHGTSAMAPRNLSLEWTTKLAQAAGGTLYIEEVGSLAPELQLQLLRELQLHDMEAAAGHSGGFNRALARLVLSTSETLASLVEQGKFRQDLYHRISPICLMVPPLRHRGADVELLAEHFRARFTQQFGRHVIGFSRDALDVLVRHDWPGNVRELQGVIQRAVALCNAPRITAAHLTPIINPHRGNRGPTANAAPRPHLEMGIRPLKEALEEPEKRIIIHALQALNWNRQETARVLDINRTTLYKKMKKYGLLVDEPMWVN</sequence>
<dbReference type="Pfam" id="PF02954">
    <property type="entry name" value="HTH_8"/>
    <property type="match status" value="1"/>
</dbReference>
<feature type="domain" description="Response regulatory" evidence="8">
    <location>
        <begin position="5"/>
        <end position="119"/>
    </location>
</feature>
<dbReference type="Gene3D" id="1.10.8.60">
    <property type="match status" value="1"/>
</dbReference>
<evidence type="ECO:0000313" key="9">
    <source>
        <dbReference type="EMBL" id="APW60948.1"/>
    </source>
</evidence>